<dbReference type="PANTHER" id="PTHR39515:SF2">
    <property type="entry name" value="HTH-TYPE TRANSCRIPTIONAL REGULATOR RV0880"/>
    <property type="match status" value="1"/>
</dbReference>
<dbReference type="InterPro" id="IPR036390">
    <property type="entry name" value="WH_DNA-bd_sf"/>
</dbReference>
<dbReference type="InterPro" id="IPR023187">
    <property type="entry name" value="Tscrpt_reg_MarR-type_CS"/>
</dbReference>
<reference evidence="6" key="1">
    <citation type="journal article" date="2019" name="Int. J. Syst. Evol. Microbiol.">
        <title>The Global Catalogue of Microorganisms (GCM) 10K type strain sequencing project: providing services to taxonomists for standard genome sequencing and annotation.</title>
        <authorList>
            <consortium name="The Broad Institute Genomics Platform"/>
            <consortium name="The Broad Institute Genome Sequencing Center for Infectious Disease"/>
            <person name="Wu L."/>
            <person name="Ma J."/>
        </authorList>
    </citation>
    <scope>NUCLEOTIDE SEQUENCE [LARGE SCALE GENOMIC DNA]</scope>
    <source>
        <strain evidence="6">JCM 11117</strain>
    </source>
</reference>
<evidence type="ECO:0000256" key="1">
    <source>
        <dbReference type="ARBA" id="ARBA00023015"/>
    </source>
</evidence>
<dbReference type="SUPFAM" id="SSF46785">
    <property type="entry name" value="Winged helix' DNA-binding domain"/>
    <property type="match status" value="1"/>
</dbReference>
<dbReference type="InterPro" id="IPR036388">
    <property type="entry name" value="WH-like_DNA-bd_sf"/>
</dbReference>
<dbReference type="Gene3D" id="1.10.10.10">
    <property type="entry name" value="Winged helix-like DNA-binding domain superfamily/Winged helix DNA-binding domain"/>
    <property type="match status" value="1"/>
</dbReference>
<evidence type="ECO:0000313" key="6">
    <source>
        <dbReference type="Proteomes" id="UP001499967"/>
    </source>
</evidence>
<evidence type="ECO:0000259" key="4">
    <source>
        <dbReference type="PROSITE" id="PS50995"/>
    </source>
</evidence>
<evidence type="ECO:0000256" key="3">
    <source>
        <dbReference type="ARBA" id="ARBA00023163"/>
    </source>
</evidence>
<dbReference type="EMBL" id="BAAAHP010000075">
    <property type="protein sequence ID" value="GAA0935046.1"/>
    <property type="molecule type" value="Genomic_DNA"/>
</dbReference>
<feature type="domain" description="HTH marR-type" evidence="4">
    <location>
        <begin position="1"/>
        <end position="141"/>
    </location>
</feature>
<name>A0ABP4ADI3_9PSEU</name>
<organism evidence="5 6">
    <name type="scientific">Pseudonocardia zijingensis</name>
    <dbReference type="NCBI Taxonomy" id="153376"/>
    <lineage>
        <taxon>Bacteria</taxon>
        <taxon>Bacillati</taxon>
        <taxon>Actinomycetota</taxon>
        <taxon>Actinomycetes</taxon>
        <taxon>Pseudonocardiales</taxon>
        <taxon>Pseudonocardiaceae</taxon>
        <taxon>Pseudonocardia</taxon>
    </lineage>
</organism>
<accession>A0ABP4ADI3</accession>
<dbReference type="SMART" id="SM00347">
    <property type="entry name" value="HTH_MARR"/>
    <property type="match status" value="1"/>
</dbReference>
<sequence length="151" mass="16879">MTDPETEALGDAELLSVTASRLVRLQTEVLENLEIPLTYRQERTLTRVQQGYTSVISLARLANLTLPTVSETVSVLVRRGLISRQEDPKDRRLSLLELTPLGVKALAAARTALEEAMGGLFDGLDDRARREFLASLEHIRLNARKWFAGHE</sequence>
<keyword evidence="1" id="KW-0805">Transcription regulation</keyword>
<evidence type="ECO:0000313" key="5">
    <source>
        <dbReference type="EMBL" id="GAA0935046.1"/>
    </source>
</evidence>
<evidence type="ECO:0000256" key="2">
    <source>
        <dbReference type="ARBA" id="ARBA00023125"/>
    </source>
</evidence>
<dbReference type="Pfam" id="PF01047">
    <property type="entry name" value="MarR"/>
    <property type="match status" value="1"/>
</dbReference>
<dbReference type="PANTHER" id="PTHR39515">
    <property type="entry name" value="CONSERVED PROTEIN"/>
    <property type="match status" value="1"/>
</dbReference>
<gene>
    <name evidence="5" type="ORF">GCM10009559_26220</name>
</gene>
<keyword evidence="3" id="KW-0804">Transcription</keyword>
<dbReference type="PROSITE" id="PS01117">
    <property type="entry name" value="HTH_MARR_1"/>
    <property type="match status" value="1"/>
</dbReference>
<dbReference type="InterPro" id="IPR052526">
    <property type="entry name" value="HTH-type_Bedaq_tolerance"/>
</dbReference>
<dbReference type="PROSITE" id="PS50995">
    <property type="entry name" value="HTH_MARR_2"/>
    <property type="match status" value="1"/>
</dbReference>
<comment type="caution">
    <text evidence="5">The sequence shown here is derived from an EMBL/GenBank/DDBJ whole genome shotgun (WGS) entry which is preliminary data.</text>
</comment>
<protein>
    <recommendedName>
        <fullName evidence="4">HTH marR-type domain-containing protein</fullName>
    </recommendedName>
</protein>
<dbReference type="Proteomes" id="UP001499967">
    <property type="component" value="Unassembled WGS sequence"/>
</dbReference>
<keyword evidence="2" id="KW-0238">DNA-binding</keyword>
<dbReference type="InterPro" id="IPR000835">
    <property type="entry name" value="HTH_MarR-typ"/>
</dbReference>
<proteinExistence type="predicted"/>
<dbReference type="RefSeq" id="WP_343941615.1">
    <property type="nucleotide sequence ID" value="NZ_BAAAHP010000075.1"/>
</dbReference>
<keyword evidence="6" id="KW-1185">Reference proteome</keyword>